<comment type="caution">
    <text evidence="9">The sequence shown here is derived from an EMBL/GenBank/DDBJ whole genome shotgun (WGS) entry which is preliminary data.</text>
</comment>
<dbReference type="AlphaFoldDB" id="A0A0W0TS43"/>
<feature type="transmembrane region" description="Helical" evidence="7">
    <location>
        <begin position="199"/>
        <end position="220"/>
    </location>
</feature>
<dbReference type="PANTHER" id="PTHR43341">
    <property type="entry name" value="AMINO ACID PERMEASE"/>
    <property type="match status" value="1"/>
</dbReference>
<dbReference type="EMBL" id="LNYA01000020">
    <property type="protein sequence ID" value="KTC98423.1"/>
    <property type="molecule type" value="Genomic_DNA"/>
</dbReference>
<evidence type="ECO:0000256" key="7">
    <source>
        <dbReference type="SAM" id="Phobius"/>
    </source>
</evidence>
<dbReference type="FunFam" id="1.20.1740.10:FF:000001">
    <property type="entry name" value="Amino acid permease"/>
    <property type="match status" value="1"/>
</dbReference>
<dbReference type="Proteomes" id="UP000054773">
    <property type="component" value="Unassembled WGS sequence"/>
</dbReference>
<dbReference type="PATRIC" id="fig|448.7.peg.932"/>
<evidence type="ECO:0000256" key="1">
    <source>
        <dbReference type="ARBA" id="ARBA00004141"/>
    </source>
</evidence>
<keyword evidence="2" id="KW-0813">Transport</keyword>
<protein>
    <submittedName>
        <fullName evidence="9">Amino acid (Lysine) permease</fullName>
    </submittedName>
</protein>
<dbReference type="InterPro" id="IPR004841">
    <property type="entry name" value="AA-permease/SLC12A_dom"/>
</dbReference>
<feature type="domain" description="Amino acid permease/ SLC12A" evidence="8">
    <location>
        <begin position="20"/>
        <end position="467"/>
    </location>
</feature>
<evidence type="ECO:0000256" key="2">
    <source>
        <dbReference type="ARBA" id="ARBA00022448"/>
    </source>
</evidence>
<dbReference type="PIRSF" id="PIRSF006060">
    <property type="entry name" value="AA_transporter"/>
    <property type="match status" value="1"/>
</dbReference>
<keyword evidence="4" id="KW-0029">Amino-acid transport</keyword>
<keyword evidence="3 7" id="KW-0812">Transmembrane</keyword>
<dbReference type="Pfam" id="PF00324">
    <property type="entry name" value="AA_permease"/>
    <property type="match status" value="1"/>
</dbReference>
<feature type="transmembrane region" description="Helical" evidence="7">
    <location>
        <begin position="127"/>
        <end position="145"/>
    </location>
</feature>
<evidence type="ECO:0000256" key="5">
    <source>
        <dbReference type="ARBA" id="ARBA00022989"/>
    </source>
</evidence>
<dbReference type="InterPro" id="IPR050524">
    <property type="entry name" value="APC_YAT"/>
</dbReference>
<dbReference type="PROSITE" id="PS00218">
    <property type="entry name" value="AMINO_ACID_PERMEASE_1"/>
    <property type="match status" value="1"/>
</dbReference>
<name>A0A0W0TS43_LEGER</name>
<evidence type="ECO:0000256" key="4">
    <source>
        <dbReference type="ARBA" id="ARBA00022970"/>
    </source>
</evidence>
<feature type="transmembrane region" description="Helical" evidence="7">
    <location>
        <begin position="364"/>
        <end position="384"/>
    </location>
</feature>
<feature type="transmembrane region" description="Helical" evidence="7">
    <location>
        <begin position="337"/>
        <end position="358"/>
    </location>
</feature>
<accession>A0A0W0TS43</accession>
<keyword evidence="6 7" id="KW-0472">Membrane</keyword>
<dbReference type="InterPro" id="IPR004840">
    <property type="entry name" value="Amino_acid_permease_CS"/>
</dbReference>
<feature type="transmembrane region" description="Helical" evidence="7">
    <location>
        <begin position="14"/>
        <end position="35"/>
    </location>
</feature>
<organism evidence="9 10">
    <name type="scientific">Legionella erythra</name>
    <dbReference type="NCBI Taxonomy" id="448"/>
    <lineage>
        <taxon>Bacteria</taxon>
        <taxon>Pseudomonadati</taxon>
        <taxon>Pseudomonadota</taxon>
        <taxon>Gammaproteobacteria</taxon>
        <taxon>Legionellales</taxon>
        <taxon>Legionellaceae</taxon>
        <taxon>Legionella</taxon>
    </lineage>
</organism>
<feature type="transmembrane region" description="Helical" evidence="7">
    <location>
        <begin position="157"/>
        <end position="179"/>
    </location>
</feature>
<feature type="transmembrane region" description="Helical" evidence="7">
    <location>
        <begin position="405"/>
        <end position="426"/>
    </location>
</feature>
<gene>
    <name evidence="9" type="ORF">Lery_0891</name>
</gene>
<feature type="transmembrane region" description="Helical" evidence="7">
    <location>
        <begin position="241"/>
        <end position="264"/>
    </location>
</feature>
<evidence type="ECO:0000256" key="3">
    <source>
        <dbReference type="ARBA" id="ARBA00022692"/>
    </source>
</evidence>
<evidence type="ECO:0000313" key="9">
    <source>
        <dbReference type="EMBL" id="KTC98423.1"/>
    </source>
</evidence>
<feature type="transmembrane region" description="Helical" evidence="7">
    <location>
        <begin position="42"/>
        <end position="63"/>
    </location>
</feature>
<feature type="transmembrane region" description="Helical" evidence="7">
    <location>
        <begin position="99"/>
        <end position="121"/>
    </location>
</feature>
<dbReference type="RefSeq" id="WP_058526062.1">
    <property type="nucleotide sequence ID" value="NZ_CAAAHY010000032.1"/>
</dbReference>
<keyword evidence="10" id="KW-1185">Reference proteome</keyword>
<comment type="subcellular location">
    <subcellularLocation>
        <location evidence="1">Membrane</location>
        <topology evidence="1">Multi-pass membrane protein</topology>
    </subcellularLocation>
</comment>
<evidence type="ECO:0000313" key="10">
    <source>
        <dbReference type="Proteomes" id="UP000054773"/>
    </source>
</evidence>
<evidence type="ECO:0000256" key="6">
    <source>
        <dbReference type="ARBA" id="ARBA00023136"/>
    </source>
</evidence>
<dbReference type="STRING" id="448.Lery_0891"/>
<keyword evidence="5 7" id="KW-1133">Transmembrane helix</keyword>
<dbReference type="Gene3D" id="1.20.1740.10">
    <property type="entry name" value="Amino acid/polyamine transporter I"/>
    <property type="match status" value="1"/>
</dbReference>
<feature type="transmembrane region" description="Helical" evidence="7">
    <location>
        <begin position="438"/>
        <end position="458"/>
    </location>
</feature>
<proteinExistence type="predicted"/>
<dbReference type="GO" id="GO:0015171">
    <property type="term" value="F:amino acid transmembrane transporter activity"/>
    <property type="evidence" value="ECO:0007669"/>
    <property type="project" value="TreeGrafter"/>
</dbReference>
<dbReference type="GO" id="GO:0016020">
    <property type="term" value="C:membrane"/>
    <property type="evidence" value="ECO:0007669"/>
    <property type="project" value="UniProtKB-SubCell"/>
</dbReference>
<dbReference type="PANTHER" id="PTHR43341:SF1">
    <property type="entry name" value="GENERAL AMINO-ACID PERMEASE GAP1"/>
    <property type="match status" value="1"/>
</dbReference>
<dbReference type="OrthoDB" id="5297508at2"/>
<reference evidence="9 10" key="1">
    <citation type="submission" date="2015-11" db="EMBL/GenBank/DDBJ databases">
        <title>Genomic analysis of 38 Legionella species identifies large and diverse effector repertoires.</title>
        <authorList>
            <person name="Burstein D."/>
            <person name="Amaro F."/>
            <person name="Zusman T."/>
            <person name="Lifshitz Z."/>
            <person name="Cohen O."/>
            <person name="Gilbert J.A."/>
            <person name="Pupko T."/>
            <person name="Shuman H.A."/>
            <person name="Segal G."/>
        </authorList>
    </citation>
    <scope>NUCLEOTIDE SEQUENCE [LARGE SCALE GENOMIC DNA]</scope>
    <source>
        <strain evidence="9 10">SE-32A-C8</strain>
    </source>
</reference>
<evidence type="ECO:0000259" key="8">
    <source>
        <dbReference type="Pfam" id="PF00324"/>
    </source>
</evidence>
<sequence>MQDAPQEPGLQRQLSARTLSMITLGGSLGTGIFLASGNALSMAGPGGTLLAYTIMGIMVYYLMGGLGELAAYMPSSGAFYVYASRFIDPSLGYALAWNYWFSWPITIASEIAASALLMNFWFPGSPPLLWCGTFLGLVLGFNVISTKAFGLAEYWFSFIKITVILLFIAAGLAMIADLTEYQPGGFKYWSIGDAPFHDGWLGVLSAFVAAGFSFQGTELLGIAAGESDNPAINVPRAVKLVFWRILLFFVLSILIISLLIPYTAEQLTVSDVLMSPFTFVFQQRGLASAAFLMNGVVLIAILSTANSGLYVSSRLLWFLAREGHFPKGFTRVNRRGVPLRALALTGSIALLAFLSSLYGSGRVYFWLLNAGSLSGFITWMGIAASHYRFRKAYLHQGYELDKLPYLAKGYPYGPLFAFGLCLLIIGSQNYKASLGHAIDWQGVMISYLGVPLFLSLWLGHKWLNKTRHVTLEACRFDER</sequence>
<feature type="transmembrane region" description="Helical" evidence="7">
    <location>
        <begin position="284"/>
        <end position="311"/>
    </location>
</feature>